<evidence type="ECO:0000313" key="3">
    <source>
        <dbReference type="EMBL" id="KAE8038034.1"/>
    </source>
</evidence>
<evidence type="ECO:0000313" key="4">
    <source>
        <dbReference type="Proteomes" id="UP000327013"/>
    </source>
</evidence>
<reference evidence="3 4" key="1">
    <citation type="submission" date="2019-06" db="EMBL/GenBank/DDBJ databases">
        <title>A chromosomal-level reference genome of Carpinus fangiana (Coryloideae, Betulaceae).</title>
        <authorList>
            <person name="Yang X."/>
            <person name="Wang Z."/>
            <person name="Zhang L."/>
            <person name="Hao G."/>
            <person name="Liu J."/>
            <person name="Yang Y."/>
        </authorList>
    </citation>
    <scope>NUCLEOTIDE SEQUENCE [LARGE SCALE GENOMIC DNA]</scope>
    <source>
        <strain evidence="3">Cfa_2016G</strain>
        <tissue evidence="3">Leaf</tissue>
    </source>
</reference>
<accession>A0A660KQG8</accession>
<sequence length="79" mass="8592">MGFCKNLAAPCFNGNVWVFVARLGILLFVWVFAVWFGFLLLVFRRPSDSASSPSPRSAPSIGSSRSSDSVAAYGFLGWV</sequence>
<gene>
    <name evidence="3" type="ORF">FH972_010580</name>
</gene>
<dbReference type="AlphaFoldDB" id="A0A660KQG8"/>
<keyword evidence="2" id="KW-0472">Membrane</keyword>
<evidence type="ECO:0000256" key="2">
    <source>
        <dbReference type="SAM" id="Phobius"/>
    </source>
</evidence>
<feature type="region of interest" description="Disordered" evidence="1">
    <location>
        <begin position="46"/>
        <end position="68"/>
    </location>
</feature>
<keyword evidence="2" id="KW-0812">Transmembrane</keyword>
<evidence type="ECO:0000256" key="1">
    <source>
        <dbReference type="SAM" id="MobiDB-lite"/>
    </source>
</evidence>
<evidence type="ECO:0008006" key="5">
    <source>
        <dbReference type="Google" id="ProtNLM"/>
    </source>
</evidence>
<keyword evidence="4" id="KW-1185">Reference proteome</keyword>
<feature type="compositionally biased region" description="Low complexity" evidence="1">
    <location>
        <begin position="48"/>
        <end position="68"/>
    </location>
</feature>
<organism evidence="3 4">
    <name type="scientific">Carpinus fangiana</name>
    <dbReference type="NCBI Taxonomy" id="176857"/>
    <lineage>
        <taxon>Eukaryota</taxon>
        <taxon>Viridiplantae</taxon>
        <taxon>Streptophyta</taxon>
        <taxon>Embryophyta</taxon>
        <taxon>Tracheophyta</taxon>
        <taxon>Spermatophyta</taxon>
        <taxon>Magnoliopsida</taxon>
        <taxon>eudicotyledons</taxon>
        <taxon>Gunneridae</taxon>
        <taxon>Pentapetalae</taxon>
        <taxon>rosids</taxon>
        <taxon>fabids</taxon>
        <taxon>Fagales</taxon>
        <taxon>Betulaceae</taxon>
        <taxon>Carpinus</taxon>
    </lineage>
</organism>
<dbReference type="EMBL" id="CM017324">
    <property type="protein sequence ID" value="KAE8038034.1"/>
    <property type="molecule type" value="Genomic_DNA"/>
</dbReference>
<name>A0A660KQG8_9ROSI</name>
<proteinExistence type="predicted"/>
<protein>
    <recommendedName>
        <fullName evidence="5">Transmembrane protein</fullName>
    </recommendedName>
</protein>
<feature type="transmembrane region" description="Helical" evidence="2">
    <location>
        <begin position="16"/>
        <end position="43"/>
    </location>
</feature>
<keyword evidence="2" id="KW-1133">Transmembrane helix</keyword>
<dbReference type="Proteomes" id="UP000327013">
    <property type="component" value="Chromosome 4"/>
</dbReference>